<evidence type="ECO:0000313" key="5">
    <source>
        <dbReference type="EMBL" id="OFJ54458.1"/>
    </source>
</evidence>
<feature type="domain" description="HTH gntR-type" evidence="4">
    <location>
        <begin position="9"/>
        <end position="75"/>
    </location>
</feature>
<dbReference type="SUPFAM" id="SSF46785">
    <property type="entry name" value="Winged helix' DNA-binding domain"/>
    <property type="match status" value="1"/>
</dbReference>
<dbReference type="RefSeq" id="WP_070352340.1">
    <property type="nucleotide sequence ID" value="NZ_CP043474.1"/>
</dbReference>
<dbReference type="SMART" id="SM00895">
    <property type="entry name" value="FCD"/>
    <property type="match status" value="1"/>
</dbReference>
<dbReference type="InterPro" id="IPR011711">
    <property type="entry name" value="GntR_C"/>
</dbReference>
<keyword evidence="3" id="KW-0804">Transcription</keyword>
<keyword evidence="6" id="KW-1185">Reference proteome</keyword>
<dbReference type="PROSITE" id="PS50949">
    <property type="entry name" value="HTH_GNTR"/>
    <property type="match status" value="1"/>
</dbReference>
<dbReference type="GO" id="GO:0003700">
    <property type="term" value="F:DNA-binding transcription factor activity"/>
    <property type="evidence" value="ECO:0007669"/>
    <property type="project" value="InterPro"/>
</dbReference>
<dbReference type="PANTHER" id="PTHR43537">
    <property type="entry name" value="TRANSCRIPTIONAL REGULATOR, GNTR FAMILY"/>
    <property type="match status" value="1"/>
</dbReference>
<sequence length="220" mass="24485">MTGNASTAGARADAHYLRVKQDLLDGRFGPGTVLLETTLGQSYGVSRTPMREALARLAHDRLIERTDRGYVVRERSAEEIEAIYEARIPLEAAAAELAARRRSAIDVDRLAHLLAMRRDEKDTARHPDWNSEFHVAMRDAARSAVITSSLGHLDDLLVDYRPDRAASATTNRGYLEHVEILEAIRRGDAAAAGETMTSHLERMRDLRVAAHVRRTSARAH</sequence>
<dbReference type="Proteomes" id="UP000178953">
    <property type="component" value="Unassembled WGS sequence"/>
</dbReference>
<proteinExistence type="predicted"/>
<dbReference type="GO" id="GO:0003677">
    <property type="term" value="F:DNA binding"/>
    <property type="evidence" value="ECO:0007669"/>
    <property type="project" value="UniProtKB-KW"/>
</dbReference>
<gene>
    <name evidence="5" type="ORF">BEL07_06825</name>
</gene>
<dbReference type="SMART" id="SM00345">
    <property type="entry name" value="HTH_GNTR"/>
    <property type="match status" value="1"/>
</dbReference>
<keyword evidence="2" id="KW-0238">DNA-binding</keyword>
<dbReference type="Pfam" id="PF00392">
    <property type="entry name" value="GntR"/>
    <property type="match status" value="1"/>
</dbReference>
<evidence type="ECO:0000256" key="3">
    <source>
        <dbReference type="ARBA" id="ARBA00023163"/>
    </source>
</evidence>
<dbReference type="Gene3D" id="1.10.10.10">
    <property type="entry name" value="Winged helix-like DNA-binding domain superfamily/Winged helix DNA-binding domain"/>
    <property type="match status" value="1"/>
</dbReference>
<protein>
    <submittedName>
        <fullName evidence="5">GntR family transcriptional regulator</fullName>
    </submittedName>
</protein>
<dbReference type="PANTHER" id="PTHR43537:SF24">
    <property type="entry name" value="GLUCONATE OPERON TRANSCRIPTIONAL REPRESSOR"/>
    <property type="match status" value="1"/>
</dbReference>
<dbReference type="OrthoDB" id="8680240at2"/>
<comment type="caution">
    <text evidence="5">The sequence shown here is derived from an EMBL/GenBank/DDBJ whole genome shotgun (WGS) entry which is preliminary data.</text>
</comment>
<name>A0A1E8Q789_9MYCO</name>
<evidence type="ECO:0000313" key="6">
    <source>
        <dbReference type="Proteomes" id="UP000178953"/>
    </source>
</evidence>
<dbReference type="InterPro" id="IPR008920">
    <property type="entry name" value="TF_FadR/GntR_C"/>
</dbReference>
<organism evidence="5 6">
    <name type="scientific">Mycolicibacterium grossiae</name>
    <dbReference type="NCBI Taxonomy" id="1552759"/>
    <lineage>
        <taxon>Bacteria</taxon>
        <taxon>Bacillati</taxon>
        <taxon>Actinomycetota</taxon>
        <taxon>Actinomycetes</taxon>
        <taxon>Mycobacteriales</taxon>
        <taxon>Mycobacteriaceae</taxon>
        <taxon>Mycolicibacterium</taxon>
    </lineage>
</organism>
<dbReference type="SUPFAM" id="SSF48008">
    <property type="entry name" value="GntR ligand-binding domain-like"/>
    <property type="match status" value="1"/>
</dbReference>
<dbReference type="InterPro" id="IPR000524">
    <property type="entry name" value="Tscrpt_reg_HTH_GntR"/>
</dbReference>
<evidence type="ECO:0000259" key="4">
    <source>
        <dbReference type="PROSITE" id="PS50949"/>
    </source>
</evidence>
<evidence type="ECO:0000256" key="1">
    <source>
        <dbReference type="ARBA" id="ARBA00023015"/>
    </source>
</evidence>
<dbReference type="EMBL" id="MCHX01000012">
    <property type="protein sequence ID" value="OFJ54458.1"/>
    <property type="molecule type" value="Genomic_DNA"/>
</dbReference>
<dbReference type="InterPro" id="IPR036390">
    <property type="entry name" value="WH_DNA-bd_sf"/>
</dbReference>
<dbReference type="InterPro" id="IPR036388">
    <property type="entry name" value="WH-like_DNA-bd_sf"/>
</dbReference>
<reference evidence="5 6" key="1">
    <citation type="submission" date="2016-09" db="EMBL/GenBank/DDBJ databases">
        <title>genome sequence of Mycobacterium sp. 739 SCH.</title>
        <authorList>
            <person name="Greninger A.L."/>
            <person name="Qin X."/>
            <person name="Jerome K."/>
            <person name="Vora S."/>
            <person name="Quinn K."/>
        </authorList>
    </citation>
    <scope>NUCLEOTIDE SEQUENCE [LARGE SCALE GENOMIC DNA]</scope>
    <source>
        <strain evidence="5 6">SCH</strain>
    </source>
</reference>
<dbReference type="AlphaFoldDB" id="A0A1E8Q789"/>
<dbReference type="Gene3D" id="1.20.120.530">
    <property type="entry name" value="GntR ligand-binding domain-like"/>
    <property type="match status" value="1"/>
</dbReference>
<accession>A0A1E8Q789</accession>
<evidence type="ECO:0000256" key="2">
    <source>
        <dbReference type="ARBA" id="ARBA00023125"/>
    </source>
</evidence>
<dbReference type="Pfam" id="PF07729">
    <property type="entry name" value="FCD"/>
    <property type="match status" value="1"/>
</dbReference>
<keyword evidence="1" id="KW-0805">Transcription regulation</keyword>